<dbReference type="EMBL" id="BGZK01000098">
    <property type="protein sequence ID" value="GBP18553.1"/>
    <property type="molecule type" value="Genomic_DNA"/>
</dbReference>
<dbReference type="Proteomes" id="UP000299102">
    <property type="component" value="Unassembled WGS sequence"/>
</dbReference>
<dbReference type="AlphaFoldDB" id="A0A4C1TWX0"/>
<accession>A0A4C1TWX0</accession>
<evidence type="ECO:0000313" key="1">
    <source>
        <dbReference type="EMBL" id="GBP18553.1"/>
    </source>
</evidence>
<name>A0A4C1TWX0_EUMVA</name>
<evidence type="ECO:0000313" key="2">
    <source>
        <dbReference type="Proteomes" id="UP000299102"/>
    </source>
</evidence>
<proteinExistence type="predicted"/>
<reference evidence="1 2" key="1">
    <citation type="journal article" date="2019" name="Commun. Biol.">
        <title>The bagworm genome reveals a unique fibroin gene that provides high tensile strength.</title>
        <authorList>
            <person name="Kono N."/>
            <person name="Nakamura H."/>
            <person name="Ohtoshi R."/>
            <person name="Tomita M."/>
            <person name="Numata K."/>
            <person name="Arakawa K."/>
        </authorList>
    </citation>
    <scope>NUCLEOTIDE SEQUENCE [LARGE SCALE GENOMIC DNA]</scope>
</reference>
<protein>
    <submittedName>
        <fullName evidence="1">Uncharacterized protein</fullName>
    </submittedName>
</protein>
<organism evidence="1 2">
    <name type="scientific">Eumeta variegata</name>
    <name type="common">Bagworm moth</name>
    <name type="synonym">Eumeta japonica</name>
    <dbReference type="NCBI Taxonomy" id="151549"/>
    <lineage>
        <taxon>Eukaryota</taxon>
        <taxon>Metazoa</taxon>
        <taxon>Ecdysozoa</taxon>
        <taxon>Arthropoda</taxon>
        <taxon>Hexapoda</taxon>
        <taxon>Insecta</taxon>
        <taxon>Pterygota</taxon>
        <taxon>Neoptera</taxon>
        <taxon>Endopterygota</taxon>
        <taxon>Lepidoptera</taxon>
        <taxon>Glossata</taxon>
        <taxon>Ditrysia</taxon>
        <taxon>Tineoidea</taxon>
        <taxon>Psychidae</taxon>
        <taxon>Oiketicinae</taxon>
        <taxon>Eumeta</taxon>
    </lineage>
</organism>
<gene>
    <name evidence="1" type="ORF">EVAR_13014_1</name>
</gene>
<keyword evidence="2" id="KW-1185">Reference proteome</keyword>
<comment type="caution">
    <text evidence="1">The sequence shown here is derived from an EMBL/GenBank/DDBJ whole genome shotgun (WGS) entry which is preliminary data.</text>
</comment>
<sequence>MQIKRRKCLLSRWIGQSPEWARELNAVRSFQSNKEGVVNETPRVGVDKSMPRGPRVGRRLVPRRRNAALRR</sequence>